<dbReference type="SUPFAM" id="SSF46894">
    <property type="entry name" value="C-terminal effector domain of the bipartite response regulators"/>
    <property type="match status" value="1"/>
</dbReference>
<dbReference type="Pfam" id="PF00072">
    <property type="entry name" value="Response_reg"/>
    <property type="match status" value="1"/>
</dbReference>
<dbReference type="InterPro" id="IPR000792">
    <property type="entry name" value="Tscrpt_reg_LuxR_C"/>
</dbReference>
<keyword evidence="6" id="KW-1185">Reference proteome</keyword>
<sequence>MNTIRVLIVDDQAMIRSGIRALLQTSDTVDVVGEAADGRRAVSMARALSPDVILMDLRMPILDGVGAITELRGNPATAATGILVLTTFDTDDNVIDALKAGANGFLGKSADYEELLSAVNRVAAGGSALSAMATDSVVGHLAATAAAPTRTHDPASEDDLRKLASLTTREREVVTLVARGFSNDAIAGHLFISPMTAKTHVNRAMSKMHVSDRAQLVVAALRAGVLDDH</sequence>
<organism evidence="5 6">
    <name type="scientific">Aeromicrobium chenweiae</name>
    <dbReference type="NCBI Taxonomy" id="2079793"/>
    <lineage>
        <taxon>Bacteria</taxon>
        <taxon>Bacillati</taxon>
        <taxon>Actinomycetota</taxon>
        <taxon>Actinomycetes</taxon>
        <taxon>Propionibacteriales</taxon>
        <taxon>Nocardioidaceae</taxon>
        <taxon>Aeromicrobium</taxon>
    </lineage>
</organism>
<dbReference type="SUPFAM" id="SSF52172">
    <property type="entry name" value="CheY-like"/>
    <property type="match status" value="1"/>
</dbReference>
<keyword evidence="2" id="KW-0805">Transcription regulation</keyword>
<dbReference type="InterPro" id="IPR058245">
    <property type="entry name" value="NreC/VraR/RcsB-like_REC"/>
</dbReference>
<keyword evidence="4" id="KW-0804">Transcription</keyword>
<protein>
    <submittedName>
        <fullName evidence="5">DNA-binding response regulator</fullName>
    </submittedName>
</protein>
<dbReference type="CDD" id="cd06170">
    <property type="entry name" value="LuxR_C_like"/>
    <property type="match status" value="1"/>
</dbReference>
<dbReference type="Gene3D" id="3.40.50.2300">
    <property type="match status" value="1"/>
</dbReference>
<evidence type="ECO:0000256" key="4">
    <source>
        <dbReference type="ARBA" id="ARBA00023163"/>
    </source>
</evidence>
<dbReference type="Proteomes" id="UP000244384">
    <property type="component" value="Chromosome"/>
</dbReference>
<evidence type="ECO:0000256" key="3">
    <source>
        <dbReference type="ARBA" id="ARBA00023125"/>
    </source>
</evidence>
<accession>A0A2S0WLP7</accession>
<dbReference type="SMART" id="SM00448">
    <property type="entry name" value="REC"/>
    <property type="match status" value="1"/>
</dbReference>
<gene>
    <name evidence="5" type="ORF">C3E78_08680</name>
</gene>
<keyword evidence="3 5" id="KW-0238">DNA-binding</keyword>
<dbReference type="PANTHER" id="PTHR43214:SF24">
    <property type="entry name" value="TRANSCRIPTIONAL REGULATORY PROTEIN NARL-RELATED"/>
    <property type="match status" value="1"/>
</dbReference>
<dbReference type="EMBL" id="CP026952">
    <property type="protein sequence ID" value="AWB92268.1"/>
    <property type="molecule type" value="Genomic_DNA"/>
</dbReference>
<dbReference type="SMART" id="SM00421">
    <property type="entry name" value="HTH_LUXR"/>
    <property type="match status" value="1"/>
</dbReference>
<dbReference type="PANTHER" id="PTHR43214">
    <property type="entry name" value="TWO-COMPONENT RESPONSE REGULATOR"/>
    <property type="match status" value="1"/>
</dbReference>
<name>A0A2S0WLP7_9ACTN</name>
<dbReference type="InterPro" id="IPR016032">
    <property type="entry name" value="Sig_transdc_resp-reg_C-effctor"/>
</dbReference>
<keyword evidence="1" id="KW-0597">Phosphoprotein</keyword>
<dbReference type="AlphaFoldDB" id="A0A2S0WLP7"/>
<dbReference type="GO" id="GO:0003677">
    <property type="term" value="F:DNA binding"/>
    <property type="evidence" value="ECO:0007669"/>
    <property type="project" value="UniProtKB-KW"/>
</dbReference>
<accession>A0A5F2ETL8</accession>
<dbReference type="PROSITE" id="PS50110">
    <property type="entry name" value="RESPONSE_REGULATORY"/>
    <property type="match status" value="1"/>
</dbReference>
<evidence type="ECO:0000256" key="1">
    <source>
        <dbReference type="ARBA" id="ARBA00022553"/>
    </source>
</evidence>
<evidence type="ECO:0000256" key="2">
    <source>
        <dbReference type="ARBA" id="ARBA00023015"/>
    </source>
</evidence>
<dbReference type="InterPro" id="IPR001789">
    <property type="entry name" value="Sig_transdc_resp-reg_receiver"/>
</dbReference>
<proteinExistence type="predicted"/>
<dbReference type="Pfam" id="PF00196">
    <property type="entry name" value="GerE"/>
    <property type="match status" value="1"/>
</dbReference>
<dbReference type="RefSeq" id="WP_108577913.1">
    <property type="nucleotide sequence ID" value="NZ_CP026952.1"/>
</dbReference>
<dbReference type="KEGG" id="aez:C3E78_08680"/>
<dbReference type="GO" id="GO:0006355">
    <property type="term" value="P:regulation of DNA-templated transcription"/>
    <property type="evidence" value="ECO:0007669"/>
    <property type="project" value="InterPro"/>
</dbReference>
<dbReference type="PRINTS" id="PR00038">
    <property type="entry name" value="HTHLUXR"/>
</dbReference>
<dbReference type="PROSITE" id="PS50043">
    <property type="entry name" value="HTH_LUXR_2"/>
    <property type="match status" value="1"/>
</dbReference>
<dbReference type="GO" id="GO:0000160">
    <property type="term" value="P:phosphorelay signal transduction system"/>
    <property type="evidence" value="ECO:0007669"/>
    <property type="project" value="InterPro"/>
</dbReference>
<evidence type="ECO:0000313" key="6">
    <source>
        <dbReference type="Proteomes" id="UP000244384"/>
    </source>
</evidence>
<dbReference type="OrthoDB" id="9808843at2"/>
<reference evidence="6" key="1">
    <citation type="submission" date="2018-01" db="EMBL/GenBank/DDBJ databases">
        <authorList>
            <person name="Li J."/>
        </authorList>
    </citation>
    <scope>NUCLEOTIDE SEQUENCE [LARGE SCALE GENOMIC DNA]</scope>
    <source>
        <strain evidence="6">592</strain>
    </source>
</reference>
<dbReference type="CDD" id="cd17535">
    <property type="entry name" value="REC_NarL-like"/>
    <property type="match status" value="1"/>
</dbReference>
<evidence type="ECO:0000313" key="5">
    <source>
        <dbReference type="EMBL" id="AWB92268.1"/>
    </source>
</evidence>
<dbReference type="InterPro" id="IPR039420">
    <property type="entry name" value="WalR-like"/>
</dbReference>
<dbReference type="InterPro" id="IPR011006">
    <property type="entry name" value="CheY-like_superfamily"/>
</dbReference>